<evidence type="ECO:0000313" key="2">
    <source>
        <dbReference type="EMBL" id="CAF4341745.1"/>
    </source>
</evidence>
<dbReference type="EMBL" id="CAJNRG010016079">
    <property type="protein sequence ID" value="CAF2190990.1"/>
    <property type="molecule type" value="Genomic_DNA"/>
</dbReference>
<evidence type="ECO:0000313" key="1">
    <source>
        <dbReference type="EMBL" id="CAF2190990.1"/>
    </source>
</evidence>
<evidence type="ECO:0000313" key="3">
    <source>
        <dbReference type="Proteomes" id="UP000663842"/>
    </source>
</evidence>
<proteinExistence type="predicted"/>
<sequence>MINHIPAIPTIHPNVVPRNIARWAGLTKTQTALHKVYNDSPDQSKAVYSVFRKSLKYYTDNSELADKINFPSMGELYRPPNKMSLDSLKVSGGNGEVCSAERFFKLITDRRPP</sequence>
<name>A0A820KHN9_9BILA</name>
<dbReference type="AlphaFoldDB" id="A0A820KHN9"/>
<accession>A0A820KHN9</accession>
<protein>
    <submittedName>
        <fullName evidence="2">Uncharacterized protein</fullName>
    </submittedName>
</protein>
<gene>
    <name evidence="2" type="ORF">UXM345_LOCUS35553</name>
    <name evidence="1" type="ORF">XDN619_LOCUS32282</name>
</gene>
<dbReference type="Proteomes" id="UP000663887">
    <property type="component" value="Unassembled WGS sequence"/>
</dbReference>
<comment type="caution">
    <text evidence="2">The sequence shown here is derived from an EMBL/GenBank/DDBJ whole genome shotgun (WGS) entry which is preliminary data.</text>
</comment>
<organism evidence="2 3">
    <name type="scientific">Rotaria magnacalcarata</name>
    <dbReference type="NCBI Taxonomy" id="392030"/>
    <lineage>
        <taxon>Eukaryota</taxon>
        <taxon>Metazoa</taxon>
        <taxon>Spiralia</taxon>
        <taxon>Gnathifera</taxon>
        <taxon>Rotifera</taxon>
        <taxon>Eurotatoria</taxon>
        <taxon>Bdelloidea</taxon>
        <taxon>Philodinida</taxon>
        <taxon>Philodinidae</taxon>
        <taxon>Rotaria</taxon>
    </lineage>
</organism>
<dbReference type="Proteomes" id="UP000663842">
    <property type="component" value="Unassembled WGS sequence"/>
</dbReference>
<dbReference type="EMBL" id="CAJOBF010014710">
    <property type="protein sequence ID" value="CAF4341745.1"/>
    <property type="molecule type" value="Genomic_DNA"/>
</dbReference>
<reference evidence="2" key="1">
    <citation type="submission" date="2021-02" db="EMBL/GenBank/DDBJ databases">
        <authorList>
            <person name="Nowell W R."/>
        </authorList>
    </citation>
    <scope>NUCLEOTIDE SEQUENCE</scope>
</reference>